<reference evidence="2 3" key="2">
    <citation type="submission" date="2020-03" db="EMBL/GenBank/DDBJ databases">
        <title>Campylobacter portucalensis sp. nov., a new species of Campylobacter isolated from the reproductive tract of bulls.</title>
        <authorList>
            <person name="Silva M.F."/>
            <person name="Pereira G."/>
            <person name="Carneiro C."/>
            <person name="Hemphill A."/>
            <person name="Mateus L."/>
            <person name="Lopes-Da-Costa L."/>
            <person name="Silva E."/>
        </authorList>
    </citation>
    <scope>NUCLEOTIDE SEQUENCE [LARGE SCALE GENOMIC DNA]</scope>
    <source>
        <strain evidence="2 3">FMV-PI01</strain>
    </source>
</reference>
<dbReference type="Proteomes" id="UP000476338">
    <property type="component" value="Unassembled WGS sequence"/>
</dbReference>
<dbReference type="CDD" id="cd06532">
    <property type="entry name" value="Glyco_transf_25"/>
    <property type="match status" value="1"/>
</dbReference>
<dbReference type="RefSeq" id="WP_154571106.1">
    <property type="nucleotide sequence ID" value="NZ_VWSJ01000027.1"/>
</dbReference>
<comment type="caution">
    <text evidence="2">The sequence shown here is derived from an EMBL/GenBank/DDBJ whole genome shotgun (WGS) entry which is preliminary data.</text>
</comment>
<keyword evidence="3" id="KW-1185">Reference proteome</keyword>
<protein>
    <submittedName>
        <fullName evidence="2">Glycosyltransferase family 25 protein</fullName>
    </submittedName>
</protein>
<evidence type="ECO:0000313" key="2">
    <source>
        <dbReference type="EMBL" id="MSN96843.1"/>
    </source>
</evidence>
<dbReference type="GO" id="GO:0016740">
    <property type="term" value="F:transferase activity"/>
    <property type="evidence" value="ECO:0007669"/>
    <property type="project" value="UniProtKB-KW"/>
</dbReference>
<evidence type="ECO:0000313" key="3">
    <source>
        <dbReference type="Proteomes" id="UP000476338"/>
    </source>
</evidence>
<dbReference type="Gene3D" id="3.90.550.10">
    <property type="entry name" value="Spore Coat Polysaccharide Biosynthesis Protein SpsA, Chain A"/>
    <property type="match status" value="1"/>
</dbReference>
<gene>
    <name evidence="2" type="ORF">F1B92_06650</name>
</gene>
<proteinExistence type="predicted"/>
<dbReference type="Pfam" id="PF01755">
    <property type="entry name" value="Glyco_transf_25"/>
    <property type="match status" value="1"/>
</dbReference>
<dbReference type="AlphaFoldDB" id="A0A6L5WLZ8"/>
<accession>A0A6L5WLZ8</accession>
<name>A0A6L5WLZ8_9BACT</name>
<reference evidence="2 3" key="1">
    <citation type="submission" date="2019-09" db="EMBL/GenBank/DDBJ databases">
        <authorList>
            <person name="Silva M."/>
            <person name="Pereira G."/>
            <person name="Lopes-Da-Costa L."/>
            <person name="Silva E."/>
        </authorList>
    </citation>
    <scope>NUCLEOTIDE SEQUENCE [LARGE SCALE GENOMIC DNA]</scope>
    <source>
        <strain evidence="2 3">FMV-PI01</strain>
    </source>
</reference>
<dbReference type="EMBL" id="VWSJ01000027">
    <property type="protein sequence ID" value="MSN96843.1"/>
    <property type="molecule type" value="Genomic_DNA"/>
</dbReference>
<dbReference type="InterPro" id="IPR002654">
    <property type="entry name" value="Glyco_trans_25"/>
</dbReference>
<evidence type="ECO:0000259" key="1">
    <source>
        <dbReference type="Pfam" id="PF01755"/>
    </source>
</evidence>
<sequence length="236" mass="27745">MKIFVINLEKDTHKKEIFIKNFSKFNLEYEFIKGVYGKELSEDELNQKVYKHKDRFLAKGEIGCALSHLKIYKKMVDEDINHALILEDDAIFSDEFLEYFNKFDEFLKDKKYFEMVCLMHEGHEFFVNHKIKLDNNLAFYKLTKGVGAYGYIITKNSAKKLLKTNTPVFLEADCWVQFIKLCGLNVYCLDKNIIQTNDNTGENSSICKDWSWLDKKKKQKFRKKDLRLIGGGGDIL</sequence>
<feature type="domain" description="Glycosyl transferase family 25" evidence="1">
    <location>
        <begin position="2"/>
        <end position="174"/>
    </location>
</feature>
<organism evidence="2 3">
    <name type="scientific">Campylobacter portucalensis</name>
    <dbReference type="NCBI Taxonomy" id="2608384"/>
    <lineage>
        <taxon>Bacteria</taxon>
        <taxon>Pseudomonadati</taxon>
        <taxon>Campylobacterota</taxon>
        <taxon>Epsilonproteobacteria</taxon>
        <taxon>Campylobacterales</taxon>
        <taxon>Campylobacteraceae</taxon>
        <taxon>Campylobacter</taxon>
    </lineage>
</organism>
<dbReference type="InterPro" id="IPR029044">
    <property type="entry name" value="Nucleotide-diphossugar_trans"/>
</dbReference>
<keyword evidence="2" id="KW-0808">Transferase</keyword>